<comment type="similarity">
    <text evidence="2">Belongs to the granulin family.</text>
</comment>
<feature type="domain" description="Granulins" evidence="5">
    <location>
        <begin position="49"/>
        <end position="62"/>
    </location>
</feature>
<keyword evidence="3" id="KW-0964">Secreted</keyword>
<dbReference type="Proteomes" id="UP000594262">
    <property type="component" value="Unplaced"/>
</dbReference>
<keyword evidence="4" id="KW-1015">Disulfide bond</keyword>
<evidence type="ECO:0000256" key="3">
    <source>
        <dbReference type="ARBA" id="ARBA00022525"/>
    </source>
</evidence>
<evidence type="ECO:0000259" key="5">
    <source>
        <dbReference type="PROSITE" id="PS00799"/>
    </source>
</evidence>
<organism evidence="6 7">
    <name type="scientific">Clytia hemisphaerica</name>
    <dbReference type="NCBI Taxonomy" id="252671"/>
    <lineage>
        <taxon>Eukaryota</taxon>
        <taxon>Metazoa</taxon>
        <taxon>Cnidaria</taxon>
        <taxon>Hydrozoa</taxon>
        <taxon>Hydroidolina</taxon>
        <taxon>Leptothecata</taxon>
        <taxon>Obeliida</taxon>
        <taxon>Clytiidae</taxon>
        <taxon>Clytia</taxon>
    </lineage>
</organism>
<comment type="subcellular location">
    <subcellularLocation>
        <location evidence="1">Secreted</location>
    </subcellularLocation>
</comment>
<accession>A0A7M5V9F9</accession>
<dbReference type="SMART" id="SM00277">
    <property type="entry name" value="GRAN"/>
    <property type="match status" value="2"/>
</dbReference>
<proteinExistence type="inferred from homology"/>
<dbReference type="InterPro" id="IPR039036">
    <property type="entry name" value="Granulin_fam"/>
</dbReference>
<dbReference type="SUPFAM" id="SSF57277">
    <property type="entry name" value="Granulin repeat"/>
    <property type="match status" value="2"/>
</dbReference>
<dbReference type="AlphaFoldDB" id="A0A7M5V9F9"/>
<keyword evidence="7" id="KW-1185">Reference proteome</keyword>
<name>A0A7M5V9F9_9CNID</name>
<sequence length="188" mass="20307">IKASTKKIAIKLKDVVCPDGQSECPSGNTCCKLSSGEYGCCPLPKATCCSDGVHCCPNGYSCDGGVCSKATEEVKPSLLKTTKSSPQFHHHHLANVQKFDKSDIVCPDGQSECPSGYTCCPLDGGYYGCCPYDHAVCCSDEQHCCPLNSVCSPDCTECLDNNNRRFPSQTKTPSKQVEQPRDKYVVVF</sequence>
<evidence type="ECO:0000256" key="2">
    <source>
        <dbReference type="ARBA" id="ARBA00010093"/>
    </source>
</evidence>
<dbReference type="Gene3D" id="2.10.25.160">
    <property type="entry name" value="Granulin"/>
    <property type="match status" value="2"/>
</dbReference>
<dbReference type="InterPro" id="IPR037277">
    <property type="entry name" value="Granulin_sf"/>
</dbReference>
<dbReference type="PROSITE" id="PS00799">
    <property type="entry name" value="GRANULINS"/>
    <property type="match status" value="2"/>
</dbReference>
<dbReference type="PANTHER" id="PTHR12274">
    <property type="entry name" value="GRANULIN"/>
    <property type="match status" value="1"/>
</dbReference>
<dbReference type="GO" id="GO:0005576">
    <property type="term" value="C:extracellular region"/>
    <property type="evidence" value="ECO:0007669"/>
    <property type="project" value="UniProtKB-SubCell"/>
</dbReference>
<dbReference type="PANTHER" id="PTHR12274:SF3">
    <property type="entry name" value="PROGRANULIN"/>
    <property type="match status" value="1"/>
</dbReference>
<dbReference type="EnsemblMetazoa" id="CLYHEMT006117.1">
    <property type="protein sequence ID" value="CLYHEMP006117.1"/>
    <property type="gene ID" value="CLYHEMG006117"/>
</dbReference>
<reference evidence="6" key="1">
    <citation type="submission" date="2021-01" db="UniProtKB">
        <authorList>
            <consortium name="EnsemblMetazoa"/>
        </authorList>
    </citation>
    <scope>IDENTIFICATION</scope>
</reference>
<dbReference type="OrthoDB" id="5987231at2759"/>
<evidence type="ECO:0000313" key="7">
    <source>
        <dbReference type="Proteomes" id="UP000594262"/>
    </source>
</evidence>
<evidence type="ECO:0000313" key="6">
    <source>
        <dbReference type="EnsemblMetazoa" id="CLYHEMP006117.1"/>
    </source>
</evidence>
<evidence type="ECO:0000256" key="1">
    <source>
        <dbReference type="ARBA" id="ARBA00004613"/>
    </source>
</evidence>
<feature type="domain" description="Granulins" evidence="5">
    <location>
        <begin position="138"/>
        <end position="151"/>
    </location>
</feature>
<dbReference type="Pfam" id="PF00396">
    <property type="entry name" value="Granulin"/>
    <property type="match status" value="2"/>
</dbReference>
<dbReference type="InterPro" id="IPR000118">
    <property type="entry name" value="Granulin"/>
</dbReference>
<evidence type="ECO:0000256" key="4">
    <source>
        <dbReference type="ARBA" id="ARBA00023157"/>
    </source>
</evidence>
<protein>
    <recommendedName>
        <fullName evidence="5">Granulins domain-containing protein</fullName>
    </recommendedName>
</protein>